<comment type="caution">
    <text evidence="2">The sequence shown here is derived from an EMBL/GenBank/DDBJ whole genome shotgun (WGS) entry which is preliminary data.</text>
</comment>
<proteinExistence type="predicted"/>
<accession>V8P693</accession>
<evidence type="ECO:0000313" key="3">
    <source>
        <dbReference type="Proteomes" id="UP000018936"/>
    </source>
</evidence>
<dbReference type="Proteomes" id="UP000018936">
    <property type="component" value="Unassembled WGS sequence"/>
</dbReference>
<organism evidence="2 3">
    <name type="scientific">Ophiophagus hannah</name>
    <name type="common">King cobra</name>
    <name type="synonym">Naja hannah</name>
    <dbReference type="NCBI Taxonomy" id="8665"/>
    <lineage>
        <taxon>Eukaryota</taxon>
        <taxon>Metazoa</taxon>
        <taxon>Chordata</taxon>
        <taxon>Craniata</taxon>
        <taxon>Vertebrata</taxon>
        <taxon>Euteleostomi</taxon>
        <taxon>Lepidosauria</taxon>
        <taxon>Squamata</taxon>
        <taxon>Bifurcata</taxon>
        <taxon>Unidentata</taxon>
        <taxon>Episquamata</taxon>
        <taxon>Toxicofera</taxon>
        <taxon>Serpentes</taxon>
        <taxon>Colubroidea</taxon>
        <taxon>Elapidae</taxon>
        <taxon>Elapinae</taxon>
        <taxon>Ophiophagus</taxon>
    </lineage>
</organism>
<keyword evidence="1" id="KW-1133">Transmembrane helix</keyword>
<feature type="transmembrane region" description="Helical" evidence="1">
    <location>
        <begin position="23"/>
        <end position="45"/>
    </location>
</feature>
<dbReference type="AlphaFoldDB" id="V8P693"/>
<name>V8P693_OPHHA</name>
<gene>
    <name evidence="2" type="ORF">L345_04333</name>
</gene>
<protein>
    <recommendedName>
        <fullName evidence="4">Transmembrane protein</fullName>
    </recommendedName>
</protein>
<evidence type="ECO:0008006" key="4">
    <source>
        <dbReference type="Google" id="ProtNLM"/>
    </source>
</evidence>
<sequence>MITRIAAGKNKNNFYHPKLTSRYLSVFLYADNMVIMSLPLAYLGFKFFLLLSTIRASTDFATVVARSQREVAAHTWRNE</sequence>
<evidence type="ECO:0000313" key="2">
    <source>
        <dbReference type="EMBL" id="ETE69860.1"/>
    </source>
</evidence>
<keyword evidence="1" id="KW-0812">Transmembrane</keyword>
<keyword evidence="3" id="KW-1185">Reference proteome</keyword>
<evidence type="ECO:0000256" key="1">
    <source>
        <dbReference type="SAM" id="Phobius"/>
    </source>
</evidence>
<dbReference type="EMBL" id="AZIM01000676">
    <property type="protein sequence ID" value="ETE69860.1"/>
    <property type="molecule type" value="Genomic_DNA"/>
</dbReference>
<feature type="non-terminal residue" evidence="2">
    <location>
        <position position="1"/>
    </location>
</feature>
<keyword evidence="1" id="KW-0472">Membrane</keyword>
<reference evidence="2 3" key="1">
    <citation type="journal article" date="2013" name="Proc. Natl. Acad. Sci. U.S.A.">
        <title>The king cobra genome reveals dynamic gene evolution and adaptation in the snake venom system.</title>
        <authorList>
            <person name="Vonk F.J."/>
            <person name="Casewell N.R."/>
            <person name="Henkel C.V."/>
            <person name="Heimberg A.M."/>
            <person name="Jansen H.J."/>
            <person name="McCleary R.J."/>
            <person name="Kerkkamp H.M."/>
            <person name="Vos R.A."/>
            <person name="Guerreiro I."/>
            <person name="Calvete J.J."/>
            <person name="Wuster W."/>
            <person name="Woods A.E."/>
            <person name="Logan J.M."/>
            <person name="Harrison R.A."/>
            <person name="Castoe T.A."/>
            <person name="de Koning A.P."/>
            <person name="Pollock D.D."/>
            <person name="Yandell M."/>
            <person name="Calderon D."/>
            <person name="Renjifo C."/>
            <person name="Currier R.B."/>
            <person name="Salgado D."/>
            <person name="Pla D."/>
            <person name="Sanz L."/>
            <person name="Hyder A.S."/>
            <person name="Ribeiro J.M."/>
            <person name="Arntzen J.W."/>
            <person name="van den Thillart G.E."/>
            <person name="Boetzer M."/>
            <person name="Pirovano W."/>
            <person name="Dirks R.P."/>
            <person name="Spaink H.P."/>
            <person name="Duboule D."/>
            <person name="McGlinn E."/>
            <person name="Kini R.M."/>
            <person name="Richardson M.K."/>
        </authorList>
    </citation>
    <scope>NUCLEOTIDE SEQUENCE</scope>
    <source>
        <tissue evidence="2">Blood</tissue>
    </source>
</reference>